<organism evidence="1 2">
    <name type="scientific">Aspergillus cavernicola</name>
    <dbReference type="NCBI Taxonomy" id="176166"/>
    <lineage>
        <taxon>Eukaryota</taxon>
        <taxon>Fungi</taxon>
        <taxon>Dikarya</taxon>
        <taxon>Ascomycota</taxon>
        <taxon>Pezizomycotina</taxon>
        <taxon>Eurotiomycetes</taxon>
        <taxon>Eurotiomycetidae</taxon>
        <taxon>Eurotiales</taxon>
        <taxon>Aspergillaceae</taxon>
        <taxon>Aspergillus</taxon>
        <taxon>Aspergillus subgen. Nidulantes</taxon>
    </lineage>
</organism>
<sequence>MGLGRFLLEGDLKNPITYSVAKEREDNVLHQLQYYDARESFFSHLNENTDWIQRVITLHLHLGPLDRCHVAEMKEWISGSFNVCIPVIINCWIWPGNGDEKVLCEAGAYAWLQEHCPDVPIPYRLFGQGTATS</sequence>
<keyword evidence="2" id="KW-1185">Reference proteome</keyword>
<proteinExistence type="predicted"/>
<name>A0ABR4ISZ6_9EURO</name>
<dbReference type="Proteomes" id="UP001610335">
    <property type="component" value="Unassembled WGS sequence"/>
</dbReference>
<evidence type="ECO:0000313" key="2">
    <source>
        <dbReference type="Proteomes" id="UP001610335"/>
    </source>
</evidence>
<evidence type="ECO:0000313" key="1">
    <source>
        <dbReference type="EMBL" id="KAL2830854.1"/>
    </source>
</evidence>
<gene>
    <name evidence="1" type="ORF">BDW59DRAFT_177581</name>
</gene>
<reference evidence="1 2" key="1">
    <citation type="submission" date="2024-07" db="EMBL/GenBank/DDBJ databases">
        <title>Section-level genome sequencing and comparative genomics of Aspergillus sections Usti and Cavernicolus.</title>
        <authorList>
            <consortium name="Lawrence Berkeley National Laboratory"/>
            <person name="Nybo J.L."/>
            <person name="Vesth T.C."/>
            <person name="Theobald S."/>
            <person name="Frisvad J.C."/>
            <person name="Larsen T.O."/>
            <person name="Kjaerboelling I."/>
            <person name="Rothschild-Mancinelli K."/>
            <person name="Lyhne E.K."/>
            <person name="Kogle M.E."/>
            <person name="Barry K."/>
            <person name="Clum A."/>
            <person name="Na H."/>
            <person name="Ledsgaard L."/>
            <person name="Lin J."/>
            <person name="Lipzen A."/>
            <person name="Kuo A."/>
            <person name="Riley R."/>
            <person name="Mondo S."/>
            <person name="LaButti K."/>
            <person name="Haridas S."/>
            <person name="Pangalinan J."/>
            <person name="Salamov A.A."/>
            <person name="Simmons B.A."/>
            <person name="Magnuson J.K."/>
            <person name="Chen J."/>
            <person name="Drula E."/>
            <person name="Henrissat B."/>
            <person name="Wiebenga A."/>
            <person name="Lubbers R.J."/>
            <person name="Gomes A.C."/>
            <person name="Makela M.R."/>
            <person name="Stajich J."/>
            <person name="Grigoriev I.V."/>
            <person name="Mortensen U.H."/>
            <person name="De vries R.P."/>
            <person name="Baker S.E."/>
            <person name="Andersen M.R."/>
        </authorList>
    </citation>
    <scope>NUCLEOTIDE SEQUENCE [LARGE SCALE GENOMIC DNA]</scope>
    <source>
        <strain evidence="1 2">CBS 600.67</strain>
    </source>
</reference>
<accession>A0ABR4ISZ6</accession>
<evidence type="ECO:0008006" key="3">
    <source>
        <dbReference type="Google" id="ProtNLM"/>
    </source>
</evidence>
<dbReference type="EMBL" id="JBFXLS010000011">
    <property type="protein sequence ID" value="KAL2830854.1"/>
    <property type="molecule type" value="Genomic_DNA"/>
</dbReference>
<comment type="caution">
    <text evidence="1">The sequence shown here is derived from an EMBL/GenBank/DDBJ whole genome shotgun (WGS) entry which is preliminary data.</text>
</comment>
<protein>
    <recommendedName>
        <fullName evidence="3">Amidohydrolase-related domain-containing protein</fullName>
    </recommendedName>
</protein>